<dbReference type="RefSeq" id="XP_040718639.1">
    <property type="nucleotide sequence ID" value="XM_040863418.1"/>
</dbReference>
<gene>
    <name evidence="1" type="ORF">BCR38DRAFT_481834</name>
</gene>
<evidence type="ECO:0000313" key="1">
    <source>
        <dbReference type="EMBL" id="ORY68352.1"/>
    </source>
</evidence>
<dbReference type="AlphaFoldDB" id="A0A1Y2E9Y4"/>
<dbReference type="OrthoDB" id="2679825at2759"/>
<accession>A0A1Y2E9Y4</accession>
<name>A0A1Y2E9Y4_9PEZI</name>
<dbReference type="GeneID" id="63779630"/>
<keyword evidence="2" id="KW-1185">Reference proteome</keyword>
<dbReference type="InParanoid" id="A0A1Y2E9Y4"/>
<organism evidence="1 2">
    <name type="scientific">Pseudomassariella vexata</name>
    <dbReference type="NCBI Taxonomy" id="1141098"/>
    <lineage>
        <taxon>Eukaryota</taxon>
        <taxon>Fungi</taxon>
        <taxon>Dikarya</taxon>
        <taxon>Ascomycota</taxon>
        <taxon>Pezizomycotina</taxon>
        <taxon>Sordariomycetes</taxon>
        <taxon>Xylariomycetidae</taxon>
        <taxon>Amphisphaeriales</taxon>
        <taxon>Pseudomassariaceae</taxon>
        <taxon>Pseudomassariella</taxon>
    </lineage>
</organism>
<dbReference type="EMBL" id="MCFJ01000003">
    <property type="protein sequence ID" value="ORY68352.1"/>
    <property type="molecule type" value="Genomic_DNA"/>
</dbReference>
<proteinExistence type="predicted"/>
<reference evidence="1 2" key="1">
    <citation type="submission" date="2016-07" db="EMBL/GenBank/DDBJ databases">
        <title>Pervasive Adenine N6-methylation of Active Genes in Fungi.</title>
        <authorList>
            <consortium name="DOE Joint Genome Institute"/>
            <person name="Mondo S.J."/>
            <person name="Dannebaum R.O."/>
            <person name="Kuo R.C."/>
            <person name="Labutti K."/>
            <person name="Haridas S."/>
            <person name="Kuo A."/>
            <person name="Salamov A."/>
            <person name="Ahrendt S.R."/>
            <person name="Lipzen A."/>
            <person name="Sullivan W."/>
            <person name="Andreopoulos W.B."/>
            <person name="Clum A."/>
            <person name="Lindquist E."/>
            <person name="Daum C."/>
            <person name="Ramamoorthy G.K."/>
            <person name="Gryganskyi A."/>
            <person name="Culley D."/>
            <person name="Magnuson J.K."/>
            <person name="James T.Y."/>
            <person name="O'Malley M.A."/>
            <person name="Stajich J.E."/>
            <person name="Spatafora J.W."/>
            <person name="Visel A."/>
            <person name="Grigoriev I.V."/>
        </authorList>
    </citation>
    <scope>NUCLEOTIDE SEQUENCE [LARGE SCALE GENOMIC DNA]</scope>
    <source>
        <strain evidence="1 2">CBS 129021</strain>
    </source>
</reference>
<comment type="caution">
    <text evidence="1">The sequence shown here is derived from an EMBL/GenBank/DDBJ whole genome shotgun (WGS) entry which is preliminary data.</text>
</comment>
<dbReference type="InterPro" id="IPR054208">
    <property type="entry name" value="DUF6914"/>
</dbReference>
<dbReference type="Pfam" id="PF21858">
    <property type="entry name" value="DUF6914"/>
    <property type="match status" value="1"/>
</dbReference>
<protein>
    <submittedName>
        <fullName evidence="1">Uncharacterized protein</fullName>
    </submittedName>
</protein>
<sequence>MLSDKARLYVALYARGGKSVMPGGEDKYHWALLVGPKSENDGSGGKRYHAKEKMVSVQGEVQSQWAYEEREISMAATSMILVRVVIGKIKDRLRLVSILESIQIRASQPGWNCVGWIQEALEILAKDGKALGTSVTDWKTIRDTVLWYVQHKEAEHRFDGRAQPGQFDNTKVPTYDLVDKRTETTP</sequence>
<dbReference type="Proteomes" id="UP000193689">
    <property type="component" value="Unassembled WGS sequence"/>
</dbReference>
<evidence type="ECO:0000313" key="2">
    <source>
        <dbReference type="Proteomes" id="UP000193689"/>
    </source>
</evidence>